<dbReference type="InterPro" id="IPR012666">
    <property type="entry name" value="CbtA_put"/>
</dbReference>
<dbReference type="AlphaFoldDB" id="A0A1G8XRM2"/>
<dbReference type="RefSeq" id="WP_092497009.1">
    <property type="nucleotide sequence ID" value="NZ_FNFV01000001.1"/>
</dbReference>
<keyword evidence="1" id="KW-0472">Membrane</keyword>
<keyword evidence="1" id="KW-0812">Transmembrane</keyword>
<evidence type="ECO:0000313" key="2">
    <source>
        <dbReference type="EMBL" id="SDJ93209.1"/>
    </source>
</evidence>
<feature type="transmembrane region" description="Helical" evidence="1">
    <location>
        <begin position="72"/>
        <end position="93"/>
    </location>
</feature>
<keyword evidence="1" id="KW-1133">Transmembrane helix</keyword>
<dbReference type="Pfam" id="PF09490">
    <property type="entry name" value="CbtA"/>
    <property type="match status" value="1"/>
</dbReference>
<keyword evidence="3" id="KW-1185">Reference proteome</keyword>
<dbReference type="Proteomes" id="UP000199328">
    <property type="component" value="Unassembled WGS sequence"/>
</dbReference>
<dbReference type="NCBIfam" id="TIGR02458">
    <property type="entry name" value="CbtA"/>
    <property type="match status" value="1"/>
</dbReference>
<feature type="transmembrane region" description="Helical" evidence="1">
    <location>
        <begin position="163"/>
        <end position="179"/>
    </location>
</feature>
<dbReference type="OrthoDB" id="9813640at2"/>
<gene>
    <name evidence="2" type="ORF">SAMN05216257_10133</name>
</gene>
<organism evidence="2 3">
    <name type="scientific">Meinhardsimonia xiamenensis</name>
    <dbReference type="NCBI Taxonomy" id="990712"/>
    <lineage>
        <taxon>Bacteria</taxon>
        <taxon>Pseudomonadati</taxon>
        <taxon>Pseudomonadota</taxon>
        <taxon>Alphaproteobacteria</taxon>
        <taxon>Rhodobacterales</taxon>
        <taxon>Paracoccaceae</taxon>
        <taxon>Meinhardsimonia</taxon>
    </lineage>
</organism>
<sequence length="228" mass="23571">MIRTLLASAVFAGVAAGLVAALLQFAFVVPLLLEGELYESGARVHFVEDGTPQSERGAPSLGDEPGRHAMTLAFNIVTYTGFALILVALMALAERRGITVTPKQGIVWGLAGFVAVQLAPAIGLPPELPGTPAAEIGPRQAWWAATIFMTAAGIALIAFGQGVVAAIAGAALILAPHLVGAPHLDTYWGVAPPELSAEFATVSLGVAAAGWTLLGFLCAFFLNRFRDA</sequence>
<name>A0A1G8XRM2_9RHOB</name>
<protein>
    <submittedName>
        <fullName evidence="2">Cobalt transporter subunit CbtA</fullName>
    </submittedName>
</protein>
<dbReference type="STRING" id="990712.SAMN05216257_10133"/>
<feature type="transmembrane region" description="Helical" evidence="1">
    <location>
        <begin position="142"/>
        <end position="158"/>
    </location>
</feature>
<dbReference type="EMBL" id="FNFV01000001">
    <property type="protein sequence ID" value="SDJ93209.1"/>
    <property type="molecule type" value="Genomic_DNA"/>
</dbReference>
<proteinExistence type="predicted"/>
<feature type="transmembrane region" description="Helical" evidence="1">
    <location>
        <begin position="105"/>
        <end position="122"/>
    </location>
</feature>
<evidence type="ECO:0000313" key="3">
    <source>
        <dbReference type="Proteomes" id="UP000199328"/>
    </source>
</evidence>
<reference evidence="3" key="1">
    <citation type="submission" date="2016-10" db="EMBL/GenBank/DDBJ databases">
        <authorList>
            <person name="Varghese N."/>
            <person name="Submissions S."/>
        </authorList>
    </citation>
    <scope>NUCLEOTIDE SEQUENCE [LARGE SCALE GENOMIC DNA]</scope>
    <source>
        <strain evidence="3">CGMCC 1.10789</strain>
    </source>
</reference>
<accession>A0A1G8XRM2</accession>
<feature type="transmembrane region" description="Helical" evidence="1">
    <location>
        <begin position="199"/>
        <end position="222"/>
    </location>
</feature>
<evidence type="ECO:0000256" key="1">
    <source>
        <dbReference type="SAM" id="Phobius"/>
    </source>
</evidence>